<dbReference type="EMBL" id="JAHKSW010000015">
    <property type="protein sequence ID" value="KAG7323376.1"/>
    <property type="molecule type" value="Genomic_DNA"/>
</dbReference>
<protein>
    <submittedName>
        <fullName evidence="1">Uncharacterized protein</fullName>
    </submittedName>
</protein>
<keyword evidence="2" id="KW-1185">Reference proteome</keyword>
<evidence type="ECO:0000313" key="2">
    <source>
        <dbReference type="Proteomes" id="UP000824219"/>
    </source>
</evidence>
<gene>
    <name evidence="1" type="ORF">KOW79_013078</name>
</gene>
<proteinExistence type="predicted"/>
<organism evidence="1 2">
    <name type="scientific">Hemibagrus wyckioides</name>
    <dbReference type="NCBI Taxonomy" id="337641"/>
    <lineage>
        <taxon>Eukaryota</taxon>
        <taxon>Metazoa</taxon>
        <taxon>Chordata</taxon>
        <taxon>Craniata</taxon>
        <taxon>Vertebrata</taxon>
        <taxon>Euteleostomi</taxon>
        <taxon>Actinopterygii</taxon>
        <taxon>Neopterygii</taxon>
        <taxon>Teleostei</taxon>
        <taxon>Ostariophysi</taxon>
        <taxon>Siluriformes</taxon>
        <taxon>Bagridae</taxon>
        <taxon>Hemibagrus</taxon>
    </lineage>
</organism>
<comment type="caution">
    <text evidence="1">The sequence shown here is derived from an EMBL/GenBank/DDBJ whole genome shotgun (WGS) entry which is preliminary data.</text>
</comment>
<sequence length="86" mass="9662">MTPLCLLDVSEIWKMLAYFFTCRVHTTWHRFPDAPQCQTPLCLLDVCLRSGRCSWTVISPGTETVISPGTETVISPGTGTVIRYKK</sequence>
<dbReference type="AlphaFoldDB" id="A0A9D3SGF0"/>
<accession>A0A9D3SGF0</accession>
<reference evidence="1 2" key="1">
    <citation type="submission" date="2021-06" db="EMBL/GenBank/DDBJ databases">
        <title>Chromosome-level genome assembly of the red-tail catfish (Hemibagrus wyckioides).</title>
        <authorList>
            <person name="Shao F."/>
        </authorList>
    </citation>
    <scope>NUCLEOTIDE SEQUENCE [LARGE SCALE GENOMIC DNA]</scope>
    <source>
        <strain evidence="1">EC202008001</strain>
        <tissue evidence="1">Blood</tissue>
    </source>
</reference>
<dbReference type="Proteomes" id="UP000824219">
    <property type="component" value="Linkage Group LG15"/>
</dbReference>
<evidence type="ECO:0000313" key="1">
    <source>
        <dbReference type="EMBL" id="KAG7323376.1"/>
    </source>
</evidence>
<name>A0A9D3SGF0_9TELE</name>